<dbReference type="EMBL" id="JACXAE010000076">
    <property type="protein sequence ID" value="MBD2775247.1"/>
    <property type="molecule type" value="Genomic_DNA"/>
</dbReference>
<keyword evidence="2" id="KW-1185">Reference proteome</keyword>
<comment type="caution">
    <text evidence="1">The sequence shown here is derived from an EMBL/GenBank/DDBJ whole genome shotgun (WGS) entry which is preliminary data.</text>
</comment>
<accession>A0A8J7BY83</accession>
<dbReference type="AlphaFoldDB" id="A0A8J7BY83"/>
<dbReference type="Pfam" id="PF05973">
    <property type="entry name" value="Gp49"/>
    <property type="match status" value="1"/>
</dbReference>
<proteinExistence type="predicted"/>
<gene>
    <name evidence="1" type="ORF">ICL16_25090</name>
</gene>
<protein>
    <submittedName>
        <fullName evidence="1">Type II toxin-antitoxin system RelE/ParE family toxin</fullName>
    </submittedName>
</protein>
<organism evidence="1 2">
    <name type="scientific">Iningainema tapete BLCC-T55</name>
    <dbReference type="NCBI Taxonomy" id="2748662"/>
    <lineage>
        <taxon>Bacteria</taxon>
        <taxon>Bacillati</taxon>
        <taxon>Cyanobacteriota</taxon>
        <taxon>Cyanophyceae</taxon>
        <taxon>Nostocales</taxon>
        <taxon>Scytonemataceae</taxon>
        <taxon>Iningainema tapete</taxon>
    </lineage>
</organism>
<dbReference type="InterPro" id="IPR009241">
    <property type="entry name" value="HigB-like"/>
</dbReference>
<sequence>MDDDDKPLVWLHGEVKTPPFSQEARIETGVLLRRLQQGDNLGMPYSKPIPKIGTHCYELRVRDADKNWRIIYRIDEDVILIVEVFNKTTTAIPDKVIEICKKRLSKYDLDK</sequence>
<evidence type="ECO:0000313" key="1">
    <source>
        <dbReference type="EMBL" id="MBD2775247.1"/>
    </source>
</evidence>
<dbReference type="RefSeq" id="WP_190833373.1">
    <property type="nucleotide sequence ID" value="NZ_CAWPPI010000076.1"/>
</dbReference>
<name>A0A8J7BY83_9CYAN</name>
<dbReference type="Proteomes" id="UP000629098">
    <property type="component" value="Unassembled WGS sequence"/>
</dbReference>
<reference evidence="1" key="1">
    <citation type="submission" date="2020-09" db="EMBL/GenBank/DDBJ databases">
        <title>Iningainema tapete sp. nov. (Scytonemataceae, Cyanobacteria) from greenhouses in central Florida (USA) produces two types of nodularin with biosynthetic potential for microcystin-LR and anabaenopeptins.</title>
        <authorList>
            <person name="Berthold D.E."/>
            <person name="Lefler F.W."/>
            <person name="Huang I.-S."/>
            <person name="Abdulla H."/>
            <person name="Zimba P.V."/>
            <person name="Laughinghouse H.D. IV."/>
        </authorList>
    </citation>
    <scope>NUCLEOTIDE SEQUENCE</scope>
    <source>
        <strain evidence="1">BLCCT55</strain>
    </source>
</reference>
<evidence type="ECO:0000313" key="2">
    <source>
        <dbReference type="Proteomes" id="UP000629098"/>
    </source>
</evidence>